<comment type="cofactor">
    <cofactor evidence="1 5">
        <name>pyridoxal 5'-phosphate</name>
        <dbReference type="ChEBI" id="CHEBI:597326"/>
    </cofactor>
</comment>
<comment type="similarity">
    <text evidence="2 4">Belongs to the class-IV pyridoxal-phosphate-dependent aminotransferase family.</text>
</comment>
<keyword evidence="7" id="KW-1185">Reference proteome</keyword>
<dbReference type="Gene3D" id="3.20.10.10">
    <property type="entry name" value="D-amino Acid Aminotransferase, subunit A, domain 2"/>
    <property type="match status" value="1"/>
</dbReference>
<dbReference type="InterPro" id="IPR043131">
    <property type="entry name" value="BCAT-like_N"/>
</dbReference>
<comment type="caution">
    <text evidence="6">The sequence shown here is derived from an EMBL/GenBank/DDBJ whole genome shotgun (WGS) entry which is preliminary data.</text>
</comment>
<dbReference type="Pfam" id="PF01063">
    <property type="entry name" value="Aminotran_4"/>
    <property type="match status" value="1"/>
</dbReference>
<keyword evidence="3 5" id="KW-0663">Pyridoxal phosphate</keyword>
<protein>
    <submittedName>
        <fullName evidence="6">Aminodeoxychorismate lyase</fullName>
    </submittedName>
</protein>
<dbReference type="InterPro" id="IPR036038">
    <property type="entry name" value="Aminotransferase-like"/>
</dbReference>
<organism evidence="6 7">
    <name type="scientific">Microlunatus spumicola</name>
    <dbReference type="NCBI Taxonomy" id="81499"/>
    <lineage>
        <taxon>Bacteria</taxon>
        <taxon>Bacillati</taxon>
        <taxon>Actinomycetota</taxon>
        <taxon>Actinomycetes</taxon>
        <taxon>Propionibacteriales</taxon>
        <taxon>Propionibacteriaceae</taxon>
        <taxon>Microlunatus</taxon>
    </lineage>
</organism>
<evidence type="ECO:0000256" key="2">
    <source>
        <dbReference type="ARBA" id="ARBA00009320"/>
    </source>
</evidence>
<evidence type="ECO:0000256" key="3">
    <source>
        <dbReference type="ARBA" id="ARBA00022898"/>
    </source>
</evidence>
<dbReference type="Gene3D" id="3.30.470.10">
    <property type="match status" value="1"/>
</dbReference>
<dbReference type="InterPro" id="IPR043132">
    <property type="entry name" value="BCAT-like_C"/>
</dbReference>
<evidence type="ECO:0000313" key="6">
    <source>
        <dbReference type="EMBL" id="GAA3551016.1"/>
    </source>
</evidence>
<reference evidence="7" key="1">
    <citation type="journal article" date="2019" name="Int. J. Syst. Evol. Microbiol.">
        <title>The Global Catalogue of Microorganisms (GCM) 10K type strain sequencing project: providing services to taxonomists for standard genome sequencing and annotation.</title>
        <authorList>
            <consortium name="The Broad Institute Genomics Platform"/>
            <consortium name="The Broad Institute Genome Sequencing Center for Infectious Disease"/>
            <person name="Wu L."/>
            <person name="Ma J."/>
        </authorList>
    </citation>
    <scope>NUCLEOTIDE SEQUENCE [LARGE SCALE GENOMIC DNA]</scope>
    <source>
        <strain evidence="7">JCM 16540</strain>
    </source>
</reference>
<dbReference type="InterPro" id="IPR018300">
    <property type="entry name" value="Aminotrans_IV_CS"/>
</dbReference>
<dbReference type="SUPFAM" id="SSF56752">
    <property type="entry name" value="D-aminoacid aminotransferase-like PLP-dependent enzymes"/>
    <property type="match status" value="1"/>
</dbReference>
<evidence type="ECO:0000256" key="1">
    <source>
        <dbReference type="ARBA" id="ARBA00001933"/>
    </source>
</evidence>
<dbReference type="PANTHER" id="PTHR42743:SF11">
    <property type="entry name" value="AMINODEOXYCHORISMATE LYASE"/>
    <property type="match status" value="1"/>
</dbReference>
<proteinExistence type="inferred from homology"/>
<dbReference type="InterPro" id="IPR050571">
    <property type="entry name" value="Class-IV_PLP-Dep_Aminotrnsfr"/>
</dbReference>
<dbReference type="PANTHER" id="PTHR42743">
    <property type="entry name" value="AMINO-ACID AMINOTRANSFERASE"/>
    <property type="match status" value="1"/>
</dbReference>
<gene>
    <name evidence="6" type="ORF">GCM10022197_02390</name>
</gene>
<keyword evidence="6" id="KW-0456">Lyase</keyword>
<sequence length="287" mass="30249">MLDEEGVDAGPSSDPVIWVDGQLYADPKDARVPATDHGLVVGDGVFEALKVTPAGPFAVRRHLDRLERSAAAMGLPAPDRAAVREGIDAVLADRRFANGKVRITYTGGDGPLGSQAAYGRPMLVVAAAAMTLPPVSTDVVTAPWRRNEHGALTGVKSTSYGENVRGLAYAHAHDCGETVFRNTAGNVCEGTGTNVFCVFGDEVVTPPLSAGPLAGITRDLLLEWFPVTERDLTLEEALGADEVFLTSSLRDVQLVERWDGHAFTGLGAVTTRAAAVFAERSAGDLDP</sequence>
<evidence type="ECO:0000313" key="7">
    <source>
        <dbReference type="Proteomes" id="UP001500767"/>
    </source>
</evidence>
<evidence type="ECO:0000256" key="4">
    <source>
        <dbReference type="RuleBase" id="RU004106"/>
    </source>
</evidence>
<evidence type="ECO:0000256" key="5">
    <source>
        <dbReference type="RuleBase" id="RU004516"/>
    </source>
</evidence>
<dbReference type="EMBL" id="BAAAYR010000001">
    <property type="protein sequence ID" value="GAA3551016.1"/>
    <property type="molecule type" value="Genomic_DNA"/>
</dbReference>
<dbReference type="InterPro" id="IPR001544">
    <property type="entry name" value="Aminotrans_IV"/>
</dbReference>
<name>A0ABP6WFG3_9ACTN</name>
<dbReference type="Proteomes" id="UP001500767">
    <property type="component" value="Unassembled WGS sequence"/>
</dbReference>
<dbReference type="PROSITE" id="PS00770">
    <property type="entry name" value="AA_TRANSFER_CLASS_4"/>
    <property type="match status" value="1"/>
</dbReference>
<dbReference type="RefSeq" id="WP_204912613.1">
    <property type="nucleotide sequence ID" value="NZ_BAAAYR010000001.1"/>
</dbReference>
<accession>A0ABP6WFG3</accession>
<dbReference type="GO" id="GO:0016829">
    <property type="term" value="F:lyase activity"/>
    <property type="evidence" value="ECO:0007669"/>
    <property type="project" value="UniProtKB-KW"/>
</dbReference>